<feature type="region of interest" description="Disordered" evidence="1">
    <location>
        <begin position="342"/>
        <end position="375"/>
    </location>
</feature>
<proteinExistence type="predicted"/>
<evidence type="ECO:0000313" key="2">
    <source>
        <dbReference type="EMBL" id="KAJ0207856.1"/>
    </source>
</evidence>
<gene>
    <name evidence="2" type="ORF">LSAT_V11C500297020</name>
</gene>
<feature type="compositionally biased region" description="Polar residues" evidence="1">
    <location>
        <begin position="351"/>
        <end position="373"/>
    </location>
</feature>
<feature type="region of interest" description="Disordered" evidence="1">
    <location>
        <begin position="284"/>
        <end position="318"/>
    </location>
</feature>
<sequence length="905" mass="102164">MVASLFTFSSTSRRVIPAPNSPPLPIYIKATNVVFNPDIPYVHRGLGHDDFVNFLASCRLRYAISGVPSEFFPEQVCEFYYTATVNDENNVITGTIGRGRHSVFITAELLSAALRLPIFEPFSELPPIERCRRLFDQLGYDHTKAGARSALILGQCMTPGWKFFTGALCKCVGHKSRSGDQLSTYEQQVVCSLLLNKRLDYGAFFFDQLVQLLRANVCADHVPFPCWIALVLDKFFAADYFSHPRNPIQCPRMSIRMYQDDPLETDIGISDRMREWIANPYTVPSLTADTDEGADGNHEDHDDQEAEPQDGGHFSPQLSHHTVSVTEKVHSAQEEPLIQGEQPYQGEHPSQGENLSKGDQPSPGTQPHSQAAPGTSFLHIPASAFNELLTLTRDMSQRLLRIEADVHQLKGVLLYTPSFSPHTDDAQKGGDTDAEDNTDDDPKERDTEYVDNTLVQTESPKPMHESDSTEPNSPADTEKLVEDSEHDDEQDDECQILDMNFIDPSIPVQEENSDDLDNECQRPDMKFIDPIIPIQGEDSDVASEDTQPLSRKRKAADTDLAPSHTDTSLSYKKPKSIVSISNLAAEWNMSPDQVKQILDEANQAQLLKNIAQADESLIQHKLQAKGSFEAQMQKFLEFQSKSQSSQLPPSSSKPKIDSILDRIDRKRFQDVLRRRVCSDKIIKVKASKPHNKKILTLLITRQGPQHPYTEVVKRDELIKYGYFEWMELFELASKQTSALSSELTCALHLLIKKVQRLDLVPKERPQHQGQSSSVPRIRRTKFQVDGEDVLVLKFGAGGINNYLPIGVDPVQHKFISVPEHGMFYLDKNRKMCFQRTAEIPRAPTIHLVGLRQMCMSHQDLSGEFHILIAMELLNRRQELLDSPYWPVKIEAEAEYEEFLSRGVLT</sequence>
<dbReference type="AlphaFoldDB" id="A0A9R1VK84"/>
<protein>
    <submittedName>
        <fullName evidence="2">Uncharacterized protein</fullName>
    </submittedName>
</protein>
<accession>A0A9R1VK84</accession>
<reference evidence="2 3" key="1">
    <citation type="journal article" date="2017" name="Nat. Commun.">
        <title>Genome assembly with in vitro proximity ligation data and whole-genome triplication in lettuce.</title>
        <authorList>
            <person name="Reyes-Chin-Wo S."/>
            <person name="Wang Z."/>
            <person name="Yang X."/>
            <person name="Kozik A."/>
            <person name="Arikit S."/>
            <person name="Song C."/>
            <person name="Xia L."/>
            <person name="Froenicke L."/>
            <person name="Lavelle D.O."/>
            <person name="Truco M.J."/>
            <person name="Xia R."/>
            <person name="Zhu S."/>
            <person name="Xu C."/>
            <person name="Xu H."/>
            <person name="Xu X."/>
            <person name="Cox K."/>
            <person name="Korf I."/>
            <person name="Meyers B.C."/>
            <person name="Michelmore R.W."/>
        </authorList>
    </citation>
    <scope>NUCLEOTIDE SEQUENCE [LARGE SCALE GENOMIC DNA]</scope>
    <source>
        <strain evidence="3">cv. Salinas</strain>
        <tissue evidence="2">Seedlings</tissue>
    </source>
</reference>
<keyword evidence="3" id="KW-1185">Reference proteome</keyword>
<dbReference type="EMBL" id="NBSK02000005">
    <property type="protein sequence ID" value="KAJ0207856.1"/>
    <property type="molecule type" value="Genomic_DNA"/>
</dbReference>
<evidence type="ECO:0000256" key="1">
    <source>
        <dbReference type="SAM" id="MobiDB-lite"/>
    </source>
</evidence>
<evidence type="ECO:0000313" key="3">
    <source>
        <dbReference type="Proteomes" id="UP000235145"/>
    </source>
</evidence>
<organism evidence="2 3">
    <name type="scientific">Lactuca sativa</name>
    <name type="common">Garden lettuce</name>
    <dbReference type="NCBI Taxonomy" id="4236"/>
    <lineage>
        <taxon>Eukaryota</taxon>
        <taxon>Viridiplantae</taxon>
        <taxon>Streptophyta</taxon>
        <taxon>Embryophyta</taxon>
        <taxon>Tracheophyta</taxon>
        <taxon>Spermatophyta</taxon>
        <taxon>Magnoliopsida</taxon>
        <taxon>eudicotyledons</taxon>
        <taxon>Gunneridae</taxon>
        <taxon>Pentapetalae</taxon>
        <taxon>asterids</taxon>
        <taxon>campanulids</taxon>
        <taxon>Asterales</taxon>
        <taxon>Asteraceae</taxon>
        <taxon>Cichorioideae</taxon>
        <taxon>Cichorieae</taxon>
        <taxon>Lactucinae</taxon>
        <taxon>Lactuca</taxon>
    </lineage>
</organism>
<feature type="region of interest" description="Disordered" evidence="1">
    <location>
        <begin position="535"/>
        <end position="569"/>
    </location>
</feature>
<feature type="region of interest" description="Disordered" evidence="1">
    <location>
        <begin position="419"/>
        <end position="491"/>
    </location>
</feature>
<dbReference type="Proteomes" id="UP000235145">
    <property type="component" value="Unassembled WGS sequence"/>
</dbReference>
<feature type="compositionally biased region" description="Basic and acidic residues" evidence="1">
    <location>
        <begin position="422"/>
        <end position="431"/>
    </location>
</feature>
<comment type="caution">
    <text evidence="2">The sequence shown here is derived from an EMBL/GenBank/DDBJ whole genome shotgun (WGS) entry which is preliminary data.</text>
</comment>
<name>A0A9R1VK84_LACSA</name>